<reference evidence="1" key="1">
    <citation type="submission" date="2020-03" db="EMBL/GenBank/DDBJ databases">
        <title>The deep terrestrial virosphere.</title>
        <authorList>
            <person name="Holmfeldt K."/>
            <person name="Nilsson E."/>
            <person name="Simone D."/>
            <person name="Lopez-Fernandez M."/>
            <person name="Wu X."/>
            <person name="de Brujin I."/>
            <person name="Lundin D."/>
            <person name="Andersson A."/>
            <person name="Bertilsson S."/>
            <person name="Dopson M."/>
        </authorList>
    </citation>
    <scope>NUCLEOTIDE SEQUENCE</scope>
    <source>
        <strain evidence="1">MM415B04575</strain>
    </source>
</reference>
<dbReference type="AlphaFoldDB" id="A0A6M3LBQ4"/>
<gene>
    <name evidence="1" type="ORF">MM415B04575_0009</name>
</gene>
<protein>
    <submittedName>
        <fullName evidence="1">Uncharacterized protein</fullName>
    </submittedName>
</protein>
<organism evidence="1">
    <name type="scientific">viral metagenome</name>
    <dbReference type="NCBI Taxonomy" id="1070528"/>
    <lineage>
        <taxon>unclassified sequences</taxon>
        <taxon>metagenomes</taxon>
        <taxon>organismal metagenomes</taxon>
    </lineage>
</organism>
<dbReference type="EMBL" id="MT143078">
    <property type="protein sequence ID" value="QJA92577.1"/>
    <property type="molecule type" value="Genomic_DNA"/>
</dbReference>
<sequence>MNEHAIQQIIIDINEPFAFGDLVTEGGKKYRMARAVGIKLHTHAFDGLSGKGFRVGYGVLWLFEGYTWNGSNVVPDLPSCLLGSAIHDALCEAIDGSGYGWFARFRLRRHADWLYGVVCDMQGMWGARARVRYFGLRMRAYWPI</sequence>
<name>A0A6M3LBQ4_9ZZZZ</name>
<evidence type="ECO:0000313" key="1">
    <source>
        <dbReference type="EMBL" id="QJA92577.1"/>
    </source>
</evidence>
<proteinExistence type="predicted"/>
<accession>A0A6M3LBQ4</accession>